<feature type="signal peptide" evidence="3">
    <location>
        <begin position="1"/>
        <end position="20"/>
    </location>
</feature>
<dbReference type="PANTHER" id="PTHR10900">
    <property type="entry name" value="PERIOSTIN-RELATED"/>
    <property type="match status" value="1"/>
</dbReference>
<feature type="chain" id="PRO_5019373570" description="FAS1 domain-containing protein" evidence="3">
    <location>
        <begin position="21"/>
        <end position="872"/>
    </location>
</feature>
<keyword evidence="2" id="KW-0472">Membrane</keyword>
<feature type="domain" description="FAS1" evidence="4">
    <location>
        <begin position="337"/>
        <end position="484"/>
    </location>
</feature>
<evidence type="ECO:0000256" key="1">
    <source>
        <dbReference type="SAM" id="MobiDB-lite"/>
    </source>
</evidence>
<dbReference type="InParanoid" id="A0A401G7U5"/>
<protein>
    <recommendedName>
        <fullName evidence="4">FAS1 domain-containing protein</fullName>
    </recommendedName>
</protein>
<dbReference type="SUPFAM" id="SSF82153">
    <property type="entry name" value="FAS1 domain"/>
    <property type="match status" value="5"/>
</dbReference>
<comment type="caution">
    <text evidence="5">The sequence shown here is derived from an EMBL/GenBank/DDBJ whole genome shotgun (WGS) entry which is preliminary data.</text>
</comment>
<sequence length="872" mass="94898">MRLWPAIPLALLALLPLASPSQLPLPVPSAQSTTLLDALSADPDYVSLIKLLQRAKLVPTLNRLNGSTLFAPTNDAIAANSLWQTALDDPLRDNLQENLRQQLFYHLLNYTLTILPTEKLPQEHKTLLYPHSPKEPPSSEPPPNPPWMPIPNGTLGDQPQRLRASHRDESMWVGVDFSGDGGARVVKDRVDTANGVLLGIDTVLEMPPDLATSVSRHSSFPYFVTPEIATFLNSTPELTVFLPIDAAWEALPYYEQLYLQSPFAADDLRRIAHMHAVQGVVYAESFSDGKKLTTIDGRKLLIDSKHVSSADLVERDIYAANGVVHSVSELLVPPGALRLTTEKYLLTLNCSAFVSLLHSVNLTSLVNGTDAHYTLLAPRDDVISLFGDGELPQRGSEELKRMLQYHFISGKWTPEKLKDGMLLETALEEPGLGGGRQVLSIEVSGEVKGDKNDKSRTVRFGGAGVIGDHVKINNTVIYFVSRPLVPPSDALSIALPELEWSSILAAIFSTNLADTLKTTPRTTLLLPPNDAFKRLGMLVSAHLLAASSKLDLERVIRHHALAGVEYAQSMQNGSQHTFATLEGSDMHVDRRAPNGSVILSASGGWASMQSALIPRDMLTQTGVIHEVSDIMIPRSVELTIGKLVKAAKATTMTTMMVKAGLDWILNGTTPPEGTPWADMGLSGAGWTLLCPTDDAFKEVNLTQLYADDEQLVAIVSQHLIPSQRPTHAENVLNNNRPLALDDSAVYTTLFAQRSARQDGDVLFRAVDEDEGTGTVVGVKDARGAHGQGDWARVLSWGRSTTGGGTGGVIQIDRMLAPYYPPWYLEYCAPLAVGVVGVLGICAFFAGVRALWRRDTTEATYEPIGGFVRDSDD</sequence>
<dbReference type="STRING" id="139825.A0A401G7U5"/>
<dbReference type="EMBL" id="BFAD01000001">
    <property type="protein sequence ID" value="GBE78250.1"/>
    <property type="molecule type" value="Genomic_DNA"/>
</dbReference>
<reference evidence="5 6" key="1">
    <citation type="journal article" date="2018" name="Sci. Rep.">
        <title>Genome sequence of the cauliflower mushroom Sparassis crispa (Hanabiratake) and its association with beneficial usage.</title>
        <authorList>
            <person name="Kiyama R."/>
            <person name="Furutani Y."/>
            <person name="Kawaguchi K."/>
            <person name="Nakanishi T."/>
        </authorList>
    </citation>
    <scope>NUCLEOTIDE SEQUENCE [LARGE SCALE GENOMIC DNA]</scope>
</reference>
<keyword evidence="2" id="KW-0812">Transmembrane</keyword>
<feature type="domain" description="FAS1" evidence="4">
    <location>
        <begin position="32"/>
        <end position="204"/>
    </location>
</feature>
<dbReference type="OrthoDB" id="14252at2759"/>
<dbReference type="InterPro" id="IPR000782">
    <property type="entry name" value="FAS1_domain"/>
</dbReference>
<dbReference type="GeneID" id="38775167"/>
<organism evidence="5 6">
    <name type="scientific">Sparassis crispa</name>
    <dbReference type="NCBI Taxonomy" id="139825"/>
    <lineage>
        <taxon>Eukaryota</taxon>
        <taxon>Fungi</taxon>
        <taxon>Dikarya</taxon>
        <taxon>Basidiomycota</taxon>
        <taxon>Agaricomycotina</taxon>
        <taxon>Agaricomycetes</taxon>
        <taxon>Polyporales</taxon>
        <taxon>Sparassidaceae</taxon>
        <taxon>Sparassis</taxon>
    </lineage>
</organism>
<evidence type="ECO:0000256" key="2">
    <source>
        <dbReference type="SAM" id="Phobius"/>
    </source>
</evidence>
<dbReference type="RefSeq" id="XP_027609163.1">
    <property type="nucleotide sequence ID" value="XM_027753362.1"/>
</dbReference>
<evidence type="ECO:0000313" key="5">
    <source>
        <dbReference type="EMBL" id="GBE78250.1"/>
    </source>
</evidence>
<dbReference type="Proteomes" id="UP000287166">
    <property type="component" value="Unassembled WGS sequence"/>
</dbReference>
<dbReference type="PANTHER" id="PTHR10900:SF77">
    <property type="entry name" value="FI19380P1"/>
    <property type="match status" value="1"/>
</dbReference>
<dbReference type="FunCoup" id="A0A401G7U5">
    <property type="interactions" value="24"/>
</dbReference>
<feature type="domain" description="FAS1" evidence="4">
    <location>
        <begin position="487"/>
        <end position="631"/>
    </location>
</feature>
<dbReference type="Pfam" id="PF02469">
    <property type="entry name" value="Fasciclin"/>
    <property type="match status" value="5"/>
</dbReference>
<feature type="transmembrane region" description="Helical" evidence="2">
    <location>
        <begin position="830"/>
        <end position="851"/>
    </location>
</feature>
<dbReference type="SMART" id="SM00554">
    <property type="entry name" value="FAS1"/>
    <property type="match status" value="5"/>
</dbReference>
<gene>
    <name evidence="5" type="ORF">SCP_0111330</name>
</gene>
<dbReference type="InterPro" id="IPR036378">
    <property type="entry name" value="FAS1_dom_sf"/>
</dbReference>
<proteinExistence type="predicted"/>
<dbReference type="Gene3D" id="2.30.180.10">
    <property type="entry name" value="FAS1 domain"/>
    <property type="match status" value="5"/>
</dbReference>
<evidence type="ECO:0000256" key="3">
    <source>
        <dbReference type="SAM" id="SignalP"/>
    </source>
</evidence>
<keyword evidence="6" id="KW-1185">Reference proteome</keyword>
<feature type="compositionally biased region" description="Pro residues" evidence="1">
    <location>
        <begin position="135"/>
        <end position="149"/>
    </location>
</feature>
<dbReference type="AlphaFoldDB" id="A0A401G7U5"/>
<evidence type="ECO:0000259" key="4">
    <source>
        <dbReference type="PROSITE" id="PS50213"/>
    </source>
</evidence>
<dbReference type="InterPro" id="IPR050904">
    <property type="entry name" value="Adhesion/Biosynth-related"/>
</dbReference>
<name>A0A401G7U5_9APHY</name>
<feature type="region of interest" description="Disordered" evidence="1">
    <location>
        <begin position="127"/>
        <end position="163"/>
    </location>
</feature>
<dbReference type="PROSITE" id="PS50213">
    <property type="entry name" value="FAS1"/>
    <property type="match status" value="4"/>
</dbReference>
<dbReference type="GO" id="GO:0005615">
    <property type="term" value="C:extracellular space"/>
    <property type="evidence" value="ECO:0007669"/>
    <property type="project" value="TreeGrafter"/>
</dbReference>
<evidence type="ECO:0000313" key="6">
    <source>
        <dbReference type="Proteomes" id="UP000287166"/>
    </source>
</evidence>
<accession>A0A401G7U5</accession>
<keyword evidence="3" id="KW-0732">Signal</keyword>
<feature type="domain" description="FAS1" evidence="4">
    <location>
        <begin position="207"/>
        <end position="331"/>
    </location>
</feature>
<keyword evidence="2" id="KW-1133">Transmembrane helix</keyword>